<organism evidence="3 4">
    <name type="scientific">Microbacterium helvum</name>
    <dbReference type="NCBI Taxonomy" id="2773713"/>
    <lineage>
        <taxon>Bacteria</taxon>
        <taxon>Bacillati</taxon>
        <taxon>Actinomycetota</taxon>
        <taxon>Actinomycetes</taxon>
        <taxon>Micrococcales</taxon>
        <taxon>Microbacteriaceae</taxon>
        <taxon>Microbacterium</taxon>
    </lineage>
</organism>
<evidence type="ECO:0000259" key="2">
    <source>
        <dbReference type="Pfam" id="PF04480"/>
    </source>
</evidence>
<comment type="caution">
    <text evidence="3">The sequence shown here is derived from an EMBL/GenBank/DDBJ whole genome shotgun (WGS) entry which is preliminary data.</text>
</comment>
<sequence length="339" mass="36689">MKRTPLPEHLGRTFTVGAARAAGVSGSRLRAGDLDAPYRGVRVVKRVAAVDAGTPPVRESDRSQVREQPQGESDALELRERALTLALTMPPNQFFTHVTAAILWGLPVPASLLRDSFGRLRDLDVGVFAPARHPRHAGVRGHQLRSGRNHVVVHAEHGVRLSSAASTWASLASVVRDEYDLVALGDAVVREPMFTNDPPALATMAQLAAAVGAGRRIGVAALRAALPRVRTRSASRMETRCRLILVDAGLPEPELNHEVRGADGGLVACVDLAYAGHKIAIEYEGEHHLTDPDQWTKDIARYEALAAAGWFVIRVTKSQVFDARGDLVLRVRRALSARA</sequence>
<keyword evidence="4" id="KW-1185">Reference proteome</keyword>
<dbReference type="InterPro" id="IPR007569">
    <property type="entry name" value="DUF559"/>
</dbReference>
<evidence type="ECO:0000313" key="3">
    <source>
        <dbReference type="EMBL" id="MBD3941387.1"/>
    </source>
</evidence>
<protein>
    <submittedName>
        <fullName evidence="3">DUF559 domain-containing protein</fullName>
    </submittedName>
</protein>
<evidence type="ECO:0000256" key="1">
    <source>
        <dbReference type="SAM" id="MobiDB-lite"/>
    </source>
</evidence>
<feature type="region of interest" description="Disordered" evidence="1">
    <location>
        <begin position="52"/>
        <end position="75"/>
    </location>
</feature>
<dbReference type="Proteomes" id="UP000598426">
    <property type="component" value="Unassembled WGS sequence"/>
</dbReference>
<name>A0ABR8NLR6_9MICO</name>
<feature type="domain" description="DUF559" evidence="2">
    <location>
        <begin position="270"/>
        <end position="333"/>
    </location>
</feature>
<proteinExistence type="predicted"/>
<dbReference type="Pfam" id="PF04480">
    <property type="entry name" value="DUF559"/>
    <property type="match status" value="1"/>
</dbReference>
<dbReference type="EMBL" id="JACXZS010000003">
    <property type="protein sequence ID" value="MBD3941387.1"/>
    <property type="molecule type" value="Genomic_DNA"/>
</dbReference>
<dbReference type="InterPro" id="IPR011335">
    <property type="entry name" value="Restrct_endonuc-II-like"/>
</dbReference>
<reference evidence="3 4" key="1">
    <citation type="submission" date="2020-09" db="EMBL/GenBank/DDBJ databases">
        <title>Isolation and identification of active actinomycetes.</title>
        <authorList>
            <person name="Li X."/>
        </authorList>
    </citation>
    <scope>NUCLEOTIDE SEQUENCE [LARGE SCALE GENOMIC DNA]</scope>
    <source>
        <strain evidence="3 4">NEAU-LLC</strain>
    </source>
</reference>
<gene>
    <name evidence="3" type="ORF">IF188_06710</name>
</gene>
<dbReference type="SUPFAM" id="SSF52980">
    <property type="entry name" value="Restriction endonuclease-like"/>
    <property type="match status" value="1"/>
</dbReference>
<dbReference type="Gene3D" id="3.40.960.10">
    <property type="entry name" value="VSR Endonuclease"/>
    <property type="match status" value="1"/>
</dbReference>
<accession>A0ABR8NLR6</accession>
<evidence type="ECO:0000313" key="4">
    <source>
        <dbReference type="Proteomes" id="UP000598426"/>
    </source>
</evidence>
<dbReference type="RefSeq" id="WP_191171007.1">
    <property type="nucleotide sequence ID" value="NZ_JACXZS010000003.1"/>
</dbReference>